<accession>C3YF32</accession>
<feature type="domain" description="LRRNT" evidence="6">
    <location>
        <begin position="24"/>
        <end position="59"/>
    </location>
</feature>
<dbReference type="SMART" id="SM00013">
    <property type="entry name" value="LRRNT"/>
    <property type="match status" value="1"/>
</dbReference>
<keyword evidence="4" id="KW-0812">Transmembrane</keyword>
<dbReference type="eggNOG" id="KOG0619">
    <property type="taxonomic scope" value="Eukaryota"/>
</dbReference>
<keyword evidence="2 5" id="KW-0732">Signal</keyword>
<dbReference type="PROSITE" id="PS51450">
    <property type="entry name" value="LRR"/>
    <property type="match status" value="1"/>
</dbReference>
<dbReference type="InterPro" id="IPR003591">
    <property type="entry name" value="Leu-rich_rpt_typical-subtyp"/>
</dbReference>
<evidence type="ECO:0000256" key="3">
    <source>
        <dbReference type="ARBA" id="ARBA00022737"/>
    </source>
</evidence>
<reference evidence="8" key="1">
    <citation type="journal article" date="2008" name="Nature">
        <title>The amphioxus genome and the evolution of the chordate karyotype.</title>
        <authorList>
            <consortium name="US DOE Joint Genome Institute (JGI-PGF)"/>
            <person name="Putnam N.H."/>
            <person name="Butts T."/>
            <person name="Ferrier D.E.K."/>
            <person name="Furlong R.F."/>
            <person name="Hellsten U."/>
            <person name="Kawashima T."/>
            <person name="Robinson-Rechavi M."/>
            <person name="Shoguchi E."/>
            <person name="Terry A."/>
            <person name="Yu J.-K."/>
            <person name="Benito-Gutierrez E.L."/>
            <person name="Dubchak I."/>
            <person name="Garcia-Fernandez J."/>
            <person name="Gibson-Brown J.J."/>
            <person name="Grigoriev I.V."/>
            <person name="Horton A.C."/>
            <person name="de Jong P.J."/>
            <person name="Jurka J."/>
            <person name="Kapitonov V.V."/>
            <person name="Kohara Y."/>
            <person name="Kuroki Y."/>
            <person name="Lindquist E."/>
            <person name="Lucas S."/>
            <person name="Osoegawa K."/>
            <person name="Pennacchio L.A."/>
            <person name="Salamov A.A."/>
            <person name="Satou Y."/>
            <person name="Sauka-Spengler T."/>
            <person name="Schmutz J."/>
            <person name="Shin-I T."/>
            <person name="Toyoda A."/>
            <person name="Bronner-Fraser M."/>
            <person name="Fujiyama A."/>
            <person name="Holland L.Z."/>
            <person name="Holland P.W.H."/>
            <person name="Satoh N."/>
            <person name="Rokhsar D.S."/>
        </authorList>
    </citation>
    <scope>NUCLEOTIDE SEQUENCE [LARGE SCALE GENOMIC DNA]</scope>
    <source>
        <strain evidence="8">S238N-H82</strain>
        <tissue evidence="8">Testes</tissue>
    </source>
</reference>
<evidence type="ECO:0000256" key="4">
    <source>
        <dbReference type="SAM" id="Phobius"/>
    </source>
</evidence>
<dbReference type="InterPro" id="IPR026906">
    <property type="entry name" value="LRR_5"/>
</dbReference>
<proteinExistence type="predicted"/>
<keyword evidence="1" id="KW-0433">Leucine-rich repeat</keyword>
<evidence type="ECO:0000256" key="2">
    <source>
        <dbReference type="ARBA" id="ARBA00022729"/>
    </source>
</evidence>
<keyword evidence="4" id="KW-1133">Transmembrane helix</keyword>
<dbReference type="SMART" id="SM00082">
    <property type="entry name" value="LRRCT"/>
    <property type="match status" value="1"/>
</dbReference>
<organism>
    <name type="scientific">Branchiostoma floridae</name>
    <name type="common">Florida lancelet</name>
    <name type="synonym">Amphioxus</name>
    <dbReference type="NCBI Taxonomy" id="7739"/>
    <lineage>
        <taxon>Eukaryota</taxon>
        <taxon>Metazoa</taxon>
        <taxon>Chordata</taxon>
        <taxon>Cephalochordata</taxon>
        <taxon>Leptocardii</taxon>
        <taxon>Amphioxiformes</taxon>
        <taxon>Branchiostomatidae</taxon>
        <taxon>Branchiostoma</taxon>
    </lineage>
</organism>
<gene>
    <name evidence="8" type="ORF">BRAFLDRAFT_85165</name>
</gene>
<dbReference type="InParanoid" id="C3YF32"/>
<dbReference type="InterPro" id="IPR000483">
    <property type="entry name" value="Cys-rich_flank_reg_C"/>
</dbReference>
<dbReference type="InterPro" id="IPR050541">
    <property type="entry name" value="LRR_TM_domain-containing"/>
</dbReference>
<name>C3YF32_BRAFL</name>
<dbReference type="Gene3D" id="3.80.10.10">
    <property type="entry name" value="Ribonuclease Inhibitor"/>
    <property type="match status" value="2"/>
</dbReference>
<feature type="domain" description="LRRCT" evidence="7">
    <location>
        <begin position="248"/>
        <end position="296"/>
    </location>
</feature>
<dbReference type="EMBL" id="GG666508">
    <property type="protein sequence ID" value="EEN61034.1"/>
    <property type="molecule type" value="Genomic_DNA"/>
</dbReference>
<dbReference type="InterPro" id="IPR000372">
    <property type="entry name" value="LRRNT"/>
</dbReference>
<dbReference type="FunFam" id="3.80.10.10:FF:001214">
    <property type="entry name" value="Leucine rich repeat containing 26"/>
    <property type="match status" value="1"/>
</dbReference>
<dbReference type="FunFam" id="3.80.10.10:FF:002213">
    <property type="entry name" value="Uncharacterized protein"/>
    <property type="match status" value="1"/>
</dbReference>
<feature type="transmembrane region" description="Helical" evidence="4">
    <location>
        <begin position="298"/>
        <end position="323"/>
    </location>
</feature>
<dbReference type="SMART" id="SM00369">
    <property type="entry name" value="LRR_TYP"/>
    <property type="match status" value="7"/>
</dbReference>
<evidence type="ECO:0008006" key="9">
    <source>
        <dbReference type="Google" id="ProtNLM"/>
    </source>
</evidence>
<evidence type="ECO:0000259" key="7">
    <source>
        <dbReference type="SMART" id="SM00082"/>
    </source>
</evidence>
<feature type="chain" id="PRO_5002935597" description="LRRNT domain-containing protein" evidence="5">
    <location>
        <begin position="22"/>
        <end position="324"/>
    </location>
</feature>
<dbReference type="InterPro" id="IPR032675">
    <property type="entry name" value="LRR_dom_sf"/>
</dbReference>
<keyword evidence="3" id="KW-0677">Repeat</keyword>
<evidence type="ECO:0000256" key="5">
    <source>
        <dbReference type="SAM" id="SignalP"/>
    </source>
</evidence>
<dbReference type="InterPro" id="IPR001611">
    <property type="entry name" value="Leu-rich_rpt"/>
</dbReference>
<evidence type="ECO:0000259" key="6">
    <source>
        <dbReference type="SMART" id="SM00013"/>
    </source>
</evidence>
<dbReference type="Pfam" id="PF13855">
    <property type="entry name" value="LRR_8"/>
    <property type="match status" value="1"/>
</dbReference>
<dbReference type="PANTHER" id="PTHR24369:SF210">
    <property type="entry name" value="CHAOPTIN-RELATED"/>
    <property type="match status" value="1"/>
</dbReference>
<dbReference type="SUPFAM" id="SSF52058">
    <property type="entry name" value="L domain-like"/>
    <property type="match status" value="1"/>
</dbReference>
<feature type="signal peptide" evidence="5">
    <location>
        <begin position="1"/>
        <end position="21"/>
    </location>
</feature>
<evidence type="ECO:0000313" key="8">
    <source>
        <dbReference type="EMBL" id="EEN61034.1"/>
    </source>
</evidence>
<dbReference type="AlphaFoldDB" id="C3YF32"/>
<protein>
    <recommendedName>
        <fullName evidence="9">LRRNT domain-containing protein</fullName>
    </recommendedName>
</protein>
<dbReference type="Pfam" id="PF13306">
    <property type="entry name" value="LRR_5"/>
    <property type="match status" value="1"/>
</dbReference>
<sequence>MSWCVVTLAVCTLVLLGGVAGQTDCPSVCTCSTGQFKTVDCDARNLTSIPGPLPSDAINIFLGNNNIQEIPTDAFNSLSSVVNLYLNNNPLTSLPLDAFRGLTTLQKLDLGECQISTIEDNAFRGLTELTDLTLDTNQGQPGVRHQPGKGQISTIEDNAFRGLTELTDLTLDTNQGQISTIEDNAFRGLTELTDLTFDTNQIKSVSLSTFQGLRSLNVLNLRMNQLTSLPADVFESTLNLQSLYMSDNPWDCSDCALAWLPRWLSLTGVSLDASRCATPSLSQGSLVRNVLVTECPGLVSSAVTMATPSTAVMTMFLTVFFFLL</sequence>
<evidence type="ECO:0000256" key="1">
    <source>
        <dbReference type="ARBA" id="ARBA00022614"/>
    </source>
</evidence>
<dbReference type="PANTHER" id="PTHR24369">
    <property type="entry name" value="ANTIGEN BSP, PUTATIVE-RELATED"/>
    <property type="match status" value="1"/>
</dbReference>
<keyword evidence="4" id="KW-0472">Membrane</keyword>